<evidence type="ECO:0000313" key="2">
    <source>
        <dbReference type="Proteomes" id="UP000048926"/>
    </source>
</evidence>
<accession>A0A0M6YFE5</accession>
<keyword evidence="2" id="KW-1185">Reference proteome</keyword>
<reference evidence="2" key="1">
    <citation type="submission" date="2015-07" db="EMBL/GenBank/DDBJ databases">
        <authorList>
            <person name="Rodrigo-Torres Lidia"/>
            <person name="Arahal R.David."/>
        </authorList>
    </citation>
    <scope>NUCLEOTIDE SEQUENCE [LARGE SCALE GENOMIC DNA]</scope>
    <source>
        <strain evidence="2">CECT 4801</strain>
    </source>
</reference>
<protein>
    <submittedName>
        <fullName evidence="1">Uncharacterized protein</fullName>
    </submittedName>
</protein>
<gene>
    <name evidence="1" type="ORF">LAL4801_06200</name>
</gene>
<dbReference type="EMBL" id="CXST01000021">
    <property type="protein sequence ID" value="CTQ47731.1"/>
    <property type="molecule type" value="Genomic_DNA"/>
</dbReference>
<proteinExistence type="predicted"/>
<sequence length="105" mass="11521">MGAEFSVDRDEIILAVHLDAMAGIEEQGKVCVVELLDELAHGLAHVPQAQVETCDDIESEVRQLVRHALGIIVGVLQLRDIRVAGIPNYESYPSFGMCRACGKYK</sequence>
<dbReference type="Proteomes" id="UP000048926">
    <property type="component" value="Unassembled WGS sequence"/>
</dbReference>
<evidence type="ECO:0000313" key="1">
    <source>
        <dbReference type="EMBL" id="CTQ47731.1"/>
    </source>
</evidence>
<name>A0A0M6YFE5_9HYPH</name>
<organism evidence="1 2">
    <name type="scientific">Roseibium aggregatum</name>
    <dbReference type="NCBI Taxonomy" id="187304"/>
    <lineage>
        <taxon>Bacteria</taxon>
        <taxon>Pseudomonadati</taxon>
        <taxon>Pseudomonadota</taxon>
        <taxon>Alphaproteobacteria</taxon>
        <taxon>Hyphomicrobiales</taxon>
        <taxon>Stappiaceae</taxon>
        <taxon>Roseibium</taxon>
    </lineage>
</organism>
<dbReference type="AlphaFoldDB" id="A0A0M6YFE5"/>